<feature type="transmembrane region" description="Helical" evidence="7">
    <location>
        <begin position="181"/>
        <end position="203"/>
    </location>
</feature>
<evidence type="ECO:0000256" key="4">
    <source>
        <dbReference type="ARBA" id="ARBA00022989"/>
    </source>
</evidence>
<comment type="subcellular location">
    <subcellularLocation>
        <location evidence="1">Cell membrane</location>
        <topology evidence="1">Multi-pass membrane protein</topology>
    </subcellularLocation>
    <subcellularLocation>
        <location evidence="6">Membrane</location>
        <topology evidence="6">Multi-pass membrane protein</topology>
    </subcellularLocation>
</comment>
<dbReference type="GO" id="GO:0005886">
    <property type="term" value="C:plasma membrane"/>
    <property type="evidence" value="ECO:0007669"/>
    <property type="project" value="UniProtKB-SubCell"/>
</dbReference>
<keyword evidence="6" id="KW-0813">Transport</keyword>
<dbReference type="Pfam" id="PF01618">
    <property type="entry name" value="MotA_ExbB"/>
    <property type="match status" value="1"/>
</dbReference>
<name>A0A0H3G5U7_ZYMMA</name>
<dbReference type="HOGENOM" id="CLU_053325_2_2_5"/>
<dbReference type="EMBL" id="CP002850">
    <property type="protein sequence ID" value="AEH62515.1"/>
    <property type="molecule type" value="Genomic_DNA"/>
</dbReference>
<evidence type="ECO:0000256" key="5">
    <source>
        <dbReference type="ARBA" id="ARBA00023136"/>
    </source>
</evidence>
<feature type="transmembrane region" description="Helical" evidence="7">
    <location>
        <begin position="32"/>
        <end position="53"/>
    </location>
</feature>
<dbReference type="PANTHER" id="PTHR30625">
    <property type="entry name" value="PROTEIN TOLQ"/>
    <property type="match status" value="1"/>
</dbReference>
<keyword evidence="6" id="KW-0653">Protein transport</keyword>
<proteinExistence type="inferred from homology"/>
<keyword evidence="3 7" id="KW-0812">Transmembrane</keyword>
<gene>
    <name evidence="9" type="ordered locus">Zmob_0673</name>
</gene>
<reference evidence="9 10" key="1">
    <citation type="journal article" date="2011" name="J. Bacteriol.">
        <title>Genome sequence of the ethanol-producing Zymomonas mobilis subsp. mobilis lectotype strain ATCC 10988.</title>
        <authorList>
            <person name="Pappas K.M."/>
            <person name="Kouvelis V.N."/>
            <person name="Saunders E."/>
            <person name="Brettin T.S."/>
            <person name="Bruce D."/>
            <person name="Detter C."/>
            <person name="Balakireva M."/>
            <person name="Han C.S."/>
            <person name="Savvakis G."/>
            <person name="Kyrpides N.C."/>
            <person name="Typas M.A."/>
        </authorList>
    </citation>
    <scope>NUCLEOTIDE SEQUENCE [LARGE SCALE GENOMIC DNA]</scope>
    <source>
        <strain evidence="10">ATCC 10988 / DSM 424 / CCUG 17860 / LMG 404 / NCIMB 8938 / NRRL B-806 / ZM1</strain>
    </source>
</reference>
<evidence type="ECO:0000259" key="8">
    <source>
        <dbReference type="Pfam" id="PF01618"/>
    </source>
</evidence>
<keyword evidence="4 7" id="KW-1133">Transmembrane helix</keyword>
<sequence>MPSLEMSGNADLASSVLSPVTLFLHADMVGRLVMILLLCASIGSWALIFGQFFRSSAANRASRNFEKAYSKAESMGELERFYDRYFGSNDPSARIFLAGMQTAKSAGKVIDHEGERDRLSLSLEDAVAAAVEDMSSPLSSLATIGSVSPFVGLFGTVWGIMHSFSQIAAGGNTAMAIVGPGIAEALFSTALGLFAAIPASIAYNRMSHTIGRFESRLTRFSDRIYITLSRAMDARH</sequence>
<dbReference type="Proteomes" id="UP000001494">
    <property type="component" value="Chromosome"/>
</dbReference>
<evidence type="ECO:0000313" key="9">
    <source>
        <dbReference type="EMBL" id="AEH62515.1"/>
    </source>
</evidence>
<feature type="domain" description="MotA/TolQ/ExbB proton channel" evidence="8">
    <location>
        <begin position="89"/>
        <end position="217"/>
    </location>
</feature>
<evidence type="ECO:0000256" key="6">
    <source>
        <dbReference type="RuleBase" id="RU004057"/>
    </source>
</evidence>
<dbReference type="AlphaFoldDB" id="A0A0H3G5U7"/>
<dbReference type="InterPro" id="IPR050790">
    <property type="entry name" value="ExbB/TolQ_transport"/>
</dbReference>
<feature type="transmembrane region" description="Helical" evidence="7">
    <location>
        <begin position="141"/>
        <end position="161"/>
    </location>
</feature>
<organism evidence="9 10">
    <name type="scientific">Zymomonas mobilis subsp. mobilis (strain ATCC 10988 / DSM 424 / LMG 404 / NCIMB 8938 / NRRL B-806 / ZM1)</name>
    <dbReference type="NCBI Taxonomy" id="555217"/>
    <lineage>
        <taxon>Bacteria</taxon>
        <taxon>Pseudomonadati</taxon>
        <taxon>Pseudomonadota</taxon>
        <taxon>Alphaproteobacteria</taxon>
        <taxon>Sphingomonadales</taxon>
        <taxon>Zymomonadaceae</taxon>
        <taxon>Zymomonas</taxon>
    </lineage>
</organism>
<dbReference type="KEGG" id="zmm:Zmob_0673"/>
<dbReference type="GeneID" id="79904597"/>
<comment type="similarity">
    <text evidence="6">Belongs to the exbB/tolQ family.</text>
</comment>
<evidence type="ECO:0000256" key="3">
    <source>
        <dbReference type="ARBA" id="ARBA00022692"/>
    </source>
</evidence>
<dbReference type="InterPro" id="IPR002898">
    <property type="entry name" value="MotA_ExbB_proton_chnl"/>
</dbReference>
<evidence type="ECO:0000313" key="10">
    <source>
        <dbReference type="Proteomes" id="UP000001494"/>
    </source>
</evidence>
<evidence type="ECO:0000256" key="2">
    <source>
        <dbReference type="ARBA" id="ARBA00022475"/>
    </source>
</evidence>
<dbReference type="eggNOG" id="COG0811">
    <property type="taxonomic scope" value="Bacteria"/>
</dbReference>
<protein>
    <submittedName>
        <fullName evidence="9">MotA/TolQ/ExbB proton channel</fullName>
    </submittedName>
</protein>
<dbReference type="GO" id="GO:0017038">
    <property type="term" value="P:protein import"/>
    <property type="evidence" value="ECO:0007669"/>
    <property type="project" value="TreeGrafter"/>
</dbReference>
<dbReference type="OrthoDB" id="9805133at2"/>
<keyword evidence="5 7" id="KW-0472">Membrane</keyword>
<accession>A0A0H3G5U7</accession>
<keyword evidence="2" id="KW-1003">Cell membrane</keyword>
<evidence type="ECO:0000256" key="7">
    <source>
        <dbReference type="SAM" id="Phobius"/>
    </source>
</evidence>
<dbReference type="PANTHER" id="PTHR30625:SF3">
    <property type="entry name" value="TOL-PAL SYSTEM PROTEIN TOLQ"/>
    <property type="match status" value="1"/>
</dbReference>
<dbReference type="RefSeq" id="WP_011240120.1">
    <property type="nucleotide sequence ID" value="NC_017262.1"/>
</dbReference>
<evidence type="ECO:0000256" key="1">
    <source>
        <dbReference type="ARBA" id="ARBA00004651"/>
    </source>
</evidence>